<dbReference type="Proteomes" id="UP001324427">
    <property type="component" value="Unassembled WGS sequence"/>
</dbReference>
<sequence length="312" mass="35163">MSQIEEDCNASPEATASALKLKSKLPLNPLVTLPVRLHPKTTSMIRRMSSVTTPPKCQGFFDLPRELRDDIYTFYYSGNINLSSSHQPCSPHAAAILLGNRQLYDEARPILFKQAIFTINLAPKYARIPGRDLAYCLDHLLTPGELFTGSKNVFAQFKNIHLTLDSPRSGTKGSHWQQSVASLLITVPALPTRKERIHISVNLGNLSPFKDTTTRLTTLASRNHVPYNFNHVSRPRETNEELEARGLGRAWVERTTPKFREQYCRLVIMYYLGQMAHSVGAEMRLESSDRKKKRVVTIDTTCELLKLAEGLG</sequence>
<keyword evidence="2" id="KW-1185">Reference proteome</keyword>
<gene>
    <name evidence="1" type="ORF">LTR36_006339</name>
</gene>
<proteinExistence type="predicted"/>
<accession>A0AAV9JUE8</accession>
<comment type="caution">
    <text evidence="1">The sequence shown here is derived from an EMBL/GenBank/DDBJ whole genome shotgun (WGS) entry which is preliminary data.</text>
</comment>
<evidence type="ECO:0000313" key="2">
    <source>
        <dbReference type="Proteomes" id="UP001324427"/>
    </source>
</evidence>
<name>A0AAV9JUE8_9PEZI</name>
<protein>
    <submittedName>
        <fullName evidence="1">Uncharacterized protein</fullName>
    </submittedName>
</protein>
<reference evidence="1 2" key="1">
    <citation type="submission" date="2021-11" db="EMBL/GenBank/DDBJ databases">
        <title>Black yeast isolated from Biological Soil Crust.</title>
        <authorList>
            <person name="Kurbessoian T."/>
        </authorList>
    </citation>
    <scope>NUCLEOTIDE SEQUENCE [LARGE SCALE GENOMIC DNA]</scope>
    <source>
        <strain evidence="1 2">CCFEE 5522</strain>
    </source>
</reference>
<organism evidence="1 2">
    <name type="scientific">Oleoguttula mirabilis</name>
    <dbReference type="NCBI Taxonomy" id="1507867"/>
    <lineage>
        <taxon>Eukaryota</taxon>
        <taxon>Fungi</taxon>
        <taxon>Dikarya</taxon>
        <taxon>Ascomycota</taxon>
        <taxon>Pezizomycotina</taxon>
        <taxon>Dothideomycetes</taxon>
        <taxon>Dothideomycetidae</taxon>
        <taxon>Mycosphaerellales</taxon>
        <taxon>Teratosphaeriaceae</taxon>
        <taxon>Oleoguttula</taxon>
    </lineage>
</organism>
<evidence type="ECO:0000313" key="1">
    <source>
        <dbReference type="EMBL" id="KAK4549342.1"/>
    </source>
</evidence>
<dbReference type="EMBL" id="JAVFHQ010000004">
    <property type="protein sequence ID" value="KAK4549342.1"/>
    <property type="molecule type" value="Genomic_DNA"/>
</dbReference>
<dbReference type="AlphaFoldDB" id="A0AAV9JUE8"/>